<dbReference type="InterPro" id="IPR001680">
    <property type="entry name" value="WD40_rpt"/>
</dbReference>
<comment type="similarity">
    <text evidence="1">Belongs to the WD repeat ESC family.</text>
</comment>
<proteinExistence type="inferred from homology"/>
<dbReference type="AlphaFoldDB" id="U4LXB7"/>
<dbReference type="InterPro" id="IPR036322">
    <property type="entry name" value="WD40_repeat_dom_sf"/>
</dbReference>
<keyword evidence="8" id="KW-1185">Reference proteome</keyword>
<protein>
    <submittedName>
        <fullName evidence="7">Similar to Polycomb protein EED acc. no. Q921E6</fullName>
    </submittedName>
</protein>
<dbReference type="OrthoDB" id="7318948at2759"/>
<accession>U4LXB7</accession>
<name>U4LXB7_PYROM</name>
<keyword evidence="4" id="KW-0805">Transcription regulation</keyword>
<keyword evidence="2 6" id="KW-0853">WD repeat</keyword>
<feature type="repeat" description="WD" evidence="6">
    <location>
        <begin position="190"/>
        <end position="221"/>
    </location>
</feature>
<evidence type="ECO:0000256" key="1">
    <source>
        <dbReference type="ARBA" id="ARBA00008075"/>
    </source>
</evidence>
<dbReference type="Pfam" id="PF00400">
    <property type="entry name" value="WD40"/>
    <property type="match status" value="2"/>
</dbReference>
<sequence>MATTAKSSPSQEDDPWAYPAQEWLVVPAAEQKSSKDGGDEDASLFDSTYYGVYFYPFSATVMEYPIFAVVGGDQVIVVRASTERYEVIRRFKDDGFGGKGLYCACWTRDPKTGDPLLVVGGKSPIIKVLNVKTGKCVRLLTGHNDEVNDMVRHPINETVIATTGSDYRIILWSLNPKHKKQPISIIITGIHGHVQNILTLDFHATGRYLLSGGMDNRINMWVIPEDPAEGAGKENPTRIVRPHFSTNRIHSNYVDCIKWYHDTILSRAATENKIIHWKIDGFNSSSPCPSLLSAPIRTSATLRDTINYFGCSSYRRIQQFSAPNTIPWYLRFGFLYQPGLHPMIAVGSTDGKIYFWDMEMLYQFGKCKGKWVGHGENKYPELEGARSSDDEELMEQTRPKKKFIKRDNLGNLFGLVNPHHIVKVKGAHATPFRNVVWSADGRWCVAVGEGLQIVVMSR</sequence>
<dbReference type="SUPFAM" id="SSF50978">
    <property type="entry name" value="WD40 repeat-like"/>
    <property type="match status" value="1"/>
</dbReference>
<keyword evidence="3" id="KW-0677">Repeat</keyword>
<dbReference type="PROSITE" id="PS50082">
    <property type="entry name" value="WD_REPEATS_2"/>
    <property type="match status" value="2"/>
</dbReference>
<evidence type="ECO:0000256" key="6">
    <source>
        <dbReference type="PROSITE-ProRule" id="PRU00221"/>
    </source>
</evidence>
<dbReference type="eggNOG" id="KOG1034">
    <property type="taxonomic scope" value="Eukaryota"/>
</dbReference>
<evidence type="ECO:0000256" key="2">
    <source>
        <dbReference type="ARBA" id="ARBA00022574"/>
    </source>
</evidence>
<dbReference type="InterPro" id="IPR015943">
    <property type="entry name" value="WD40/YVTN_repeat-like_dom_sf"/>
</dbReference>
<evidence type="ECO:0000313" key="7">
    <source>
        <dbReference type="EMBL" id="CCX34333.1"/>
    </source>
</evidence>
<dbReference type="OMA" id="GRQVAWS"/>
<dbReference type="Proteomes" id="UP000018144">
    <property type="component" value="Unassembled WGS sequence"/>
</dbReference>
<dbReference type="SMART" id="SM00320">
    <property type="entry name" value="WD40"/>
    <property type="match status" value="5"/>
</dbReference>
<keyword evidence="5" id="KW-0804">Transcription</keyword>
<dbReference type="STRING" id="1076935.U4LXB7"/>
<dbReference type="EMBL" id="HF936516">
    <property type="protein sequence ID" value="CCX34333.1"/>
    <property type="molecule type" value="Genomic_DNA"/>
</dbReference>
<evidence type="ECO:0000256" key="4">
    <source>
        <dbReference type="ARBA" id="ARBA00023015"/>
    </source>
</evidence>
<evidence type="ECO:0000313" key="8">
    <source>
        <dbReference type="Proteomes" id="UP000018144"/>
    </source>
</evidence>
<dbReference type="InterPro" id="IPR051243">
    <property type="entry name" value="PcG_WD-repeat"/>
</dbReference>
<evidence type="ECO:0000256" key="5">
    <source>
        <dbReference type="ARBA" id="ARBA00023163"/>
    </source>
</evidence>
<dbReference type="PROSITE" id="PS50294">
    <property type="entry name" value="WD_REPEATS_REGION"/>
    <property type="match status" value="1"/>
</dbReference>
<feature type="repeat" description="WD" evidence="6">
    <location>
        <begin position="140"/>
        <end position="175"/>
    </location>
</feature>
<evidence type="ECO:0000256" key="3">
    <source>
        <dbReference type="ARBA" id="ARBA00022737"/>
    </source>
</evidence>
<dbReference type="Gene3D" id="2.130.10.10">
    <property type="entry name" value="YVTN repeat-like/Quinoprotein amine dehydrogenase"/>
    <property type="match status" value="1"/>
</dbReference>
<dbReference type="PANTHER" id="PTHR10253">
    <property type="entry name" value="POLYCOMB PROTEIN"/>
    <property type="match status" value="1"/>
</dbReference>
<reference evidence="7 8" key="1">
    <citation type="journal article" date="2013" name="PLoS Genet.">
        <title>The genome and development-dependent transcriptomes of Pyronema confluens: a window into fungal evolution.</title>
        <authorList>
            <person name="Traeger S."/>
            <person name="Altegoer F."/>
            <person name="Freitag M."/>
            <person name="Gabaldon T."/>
            <person name="Kempken F."/>
            <person name="Kumar A."/>
            <person name="Marcet-Houben M."/>
            <person name="Poggeler S."/>
            <person name="Stajich J.E."/>
            <person name="Nowrousian M."/>
        </authorList>
    </citation>
    <scope>NUCLEOTIDE SEQUENCE [LARGE SCALE GENOMIC DNA]</scope>
    <source>
        <strain evidence="8">CBS 100304</strain>
        <tissue evidence="7">Vegetative mycelium</tissue>
    </source>
</reference>
<organism evidence="7 8">
    <name type="scientific">Pyronema omphalodes (strain CBS 100304)</name>
    <name type="common">Pyronema confluens</name>
    <dbReference type="NCBI Taxonomy" id="1076935"/>
    <lineage>
        <taxon>Eukaryota</taxon>
        <taxon>Fungi</taxon>
        <taxon>Dikarya</taxon>
        <taxon>Ascomycota</taxon>
        <taxon>Pezizomycotina</taxon>
        <taxon>Pezizomycetes</taxon>
        <taxon>Pezizales</taxon>
        <taxon>Pyronemataceae</taxon>
        <taxon>Pyronema</taxon>
    </lineage>
</organism>
<gene>
    <name evidence="7" type="ORF">PCON_03529</name>
</gene>